<gene>
    <name evidence="1" type="ORF">LCGC14_1347580</name>
</gene>
<evidence type="ECO:0000313" key="1">
    <source>
        <dbReference type="EMBL" id="KKM79678.1"/>
    </source>
</evidence>
<proteinExistence type="predicted"/>
<accession>A0A0F9KCG3</accession>
<organism evidence="1">
    <name type="scientific">marine sediment metagenome</name>
    <dbReference type="NCBI Taxonomy" id="412755"/>
    <lineage>
        <taxon>unclassified sequences</taxon>
        <taxon>metagenomes</taxon>
        <taxon>ecological metagenomes</taxon>
    </lineage>
</organism>
<protein>
    <submittedName>
        <fullName evidence="1">Uncharacterized protein</fullName>
    </submittedName>
</protein>
<dbReference type="AlphaFoldDB" id="A0A0F9KCG3"/>
<sequence>MDKIEEVGDWTIREYPANGMTHAVDGWGIRWYCKSIEDARKTAELLNEVTRYAVDMSEE</sequence>
<name>A0A0F9KCG3_9ZZZZ</name>
<reference evidence="1" key="1">
    <citation type="journal article" date="2015" name="Nature">
        <title>Complex archaea that bridge the gap between prokaryotes and eukaryotes.</title>
        <authorList>
            <person name="Spang A."/>
            <person name="Saw J.H."/>
            <person name="Jorgensen S.L."/>
            <person name="Zaremba-Niedzwiedzka K."/>
            <person name="Martijn J."/>
            <person name="Lind A.E."/>
            <person name="van Eijk R."/>
            <person name="Schleper C."/>
            <person name="Guy L."/>
            <person name="Ettema T.J."/>
        </authorList>
    </citation>
    <scope>NUCLEOTIDE SEQUENCE</scope>
</reference>
<dbReference type="EMBL" id="LAZR01008302">
    <property type="protein sequence ID" value="KKM79678.1"/>
    <property type="molecule type" value="Genomic_DNA"/>
</dbReference>
<comment type="caution">
    <text evidence="1">The sequence shown here is derived from an EMBL/GenBank/DDBJ whole genome shotgun (WGS) entry which is preliminary data.</text>
</comment>